<dbReference type="SUPFAM" id="SSF56214">
    <property type="entry name" value="4'-phosphopantetheinyl transferase"/>
    <property type="match status" value="2"/>
</dbReference>
<dbReference type="EC" id="2.7.8.-" evidence="4"/>
<dbReference type="PANTHER" id="PTHR12215">
    <property type="entry name" value="PHOSPHOPANTETHEINE TRANSFERASE"/>
    <property type="match status" value="1"/>
</dbReference>
<dbReference type="EMBL" id="UOFF01000077">
    <property type="protein sequence ID" value="VAW55076.1"/>
    <property type="molecule type" value="Genomic_DNA"/>
</dbReference>
<dbReference type="GO" id="GO:0005829">
    <property type="term" value="C:cytosol"/>
    <property type="evidence" value="ECO:0007669"/>
    <property type="project" value="TreeGrafter"/>
</dbReference>
<dbReference type="Pfam" id="PF22624">
    <property type="entry name" value="AASDHPPT_N"/>
    <property type="match status" value="1"/>
</dbReference>
<dbReference type="InterPro" id="IPR037143">
    <property type="entry name" value="4-PPantetheinyl_Trfase_dom_sf"/>
</dbReference>
<dbReference type="GO" id="GO:0019878">
    <property type="term" value="P:lysine biosynthetic process via aminoadipic acid"/>
    <property type="evidence" value="ECO:0007669"/>
    <property type="project" value="TreeGrafter"/>
</dbReference>
<dbReference type="GO" id="GO:0000287">
    <property type="term" value="F:magnesium ion binding"/>
    <property type="evidence" value="ECO:0007669"/>
    <property type="project" value="InterPro"/>
</dbReference>
<evidence type="ECO:0000256" key="1">
    <source>
        <dbReference type="ARBA" id="ARBA00022679"/>
    </source>
</evidence>
<name>A0A3B0XEM7_9ZZZZ</name>
<reference evidence="4" key="1">
    <citation type="submission" date="2018-06" db="EMBL/GenBank/DDBJ databases">
        <authorList>
            <person name="Zhirakovskaya E."/>
        </authorList>
    </citation>
    <scope>NUCLEOTIDE SEQUENCE</scope>
</reference>
<accession>A0A3B0XEM7</accession>
<dbReference type="PANTHER" id="PTHR12215:SF10">
    <property type="entry name" value="L-AMINOADIPATE-SEMIALDEHYDE DEHYDROGENASE-PHOSPHOPANTETHEINYL TRANSFERASE"/>
    <property type="match status" value="1"/>
</dbReference>
<protein>
    <submittedName>
        <fullName evidence="4">4'-phosphopantetheinyl transferase</fullName>
        <ecNumber evidence="4">2.7.8.-</ecNumber>
    </submittedName>
</protein>
<dbReference type="InterPro" id="IPR055066">
    <property type="entry name" value="AASDHPPT_N"/>
</dbReference>
<keyword evidence="1 4" id="KW-0808">Transferase</keyword>
<evidence type="ECO:0000259" key="2">
    <source>
        <dbReference type="Pfam" id="PF01648"/>
    </source>
</evidence>
<organism evidence="4">
    <name type="scientific">hydrothermal vent metagenome</name>
    <dbReference type="NCBI Taxonomy" id="652676"/>
    <lineage>
        <taxon>unclassified sequences</taxon>
        <taxon>metagenomes</taxon>
        <taxon>ecological metagenomes</taxon>
    </lineage>
</organism>
<feature type="domain" description="4'-phosphopantetheinyl transferase" evidence="2">
    <location>
        <begin position="128"/>
        <end position="221"/>
    </location>
</feature>
<evidence type="ECO:0000259" key="3">
    <source>
        <dbReference type="Pfam" id="PF22624"/>
    </source>
</evidence>
<sequence length="251" mass="29411">MSNTNEIDIWASQDSYTELKPNEIHIWLNYLNVHEARIKHLYPLLSFEEKERSERFKFYKHRKAFIASHGFMHNVLANYIDTPANEINFSQSEFGKPFIKEKQNSDNIQFNLSHSHNMAILAVCKNNSVGIDIEYAIRETDWLSISQRFFTPNEQQQFFKLNDALQKDAFFKIWTRKEAHMKVTGLGLSLAPTQFEVSVPPTKATFAGNLNTPNENFYKMKDIIIPEMFKDYFACLSANFDFNKVMQFIHS</sequence>
<dbReference type="Gene3D" id="3.90.470.20">
    <property type="entry name" value="4'-phosphopantetheinyl transferase domain"/>
    <property type="match status" value="2"/>
</dbReference>
<dbReference type="GO" id="GO:0008897">
    <property type="term" value="F:holo-[acyl-carrier-protein] synthase activity"/>
    <property type="evidence" value="ECO:0007669"/>
    <property type="project" value="InterPro"/>
</dbReference>
<gene>
    <name evidence="4" type="ORF">MNBD_GAMMA07-2060</name>
</gene>
<feature type="domain" description="4'-phosphopantetheinyl transferase N-terminal" evidence="3">
    <location>
        <begin position="38"/>
        <end position="123"/>
    </location>
</feature>
<evidence type="ECO:0000313" key="4">
    <source>
        <dbReference type="EMBL" id="VAW55076.1"/>
    </source>
</evidence>
<proteinExistence type="predicted"/>
<dbReference type="InterPro" id="IPR050559">
    <property type="entry name" value="P-Pant_transferase_sf"/>
</dbReference>
<dbReference type="Pfam" id="PF01648">
    <property type="entry name" value="ACPS"/>
    <property type="match status" value="1"/>
</dbReference>
<dbReference type="AlphaFoldDB" id="A0A3B0XEM7"/>
<dbReference type="InterPro" id="IPR008278">
    <property type="entry name" value="4-PPantetheinyl_Trfase_dom"/>
</dbReference>